<accession>A0A6V7TN49</accession>
<sequence>MEEKNIDRKFKKSFNFLFKIIFKKYLNVLEYFYLSEWAAAGSKINFGGGREKKRRI</sequence>
<dbReference type="Proteomes" id="UP000580250">
    <property type="component" value="Unassembled WGS sequence"/>
</dbReference>
<organism evidence="1 2">
    <name type="scientific">Meloidogyne enterolobii</name>
    <name type="common">Root-knot nematode worm</name>
    <name type="synonym">Meloidogyne mayaguensis</name>
    <dbReference type="NCBI Taxonomy" id="390850"/>
    <lineage>
        <taxon>Eukaryota</taxon>
        <taxon>Metazoa</taxon>
        <taxon>Ecdysozoa</taxon>
        <taxon>Nematoda</taxon>
        <taxon>Chromadorea</taxon>
        <taxon>Rhabditida</taxon>
        <taxon>Tylenchina</taxon>
        <taxon>Tylenchomorpha</taxon>
        <taxon>Tylenchoidea</taxon>
        <taxon>Meloidogynidae</taxon>
        <taxon>Meloidogyninae</taxon>
        <taxon>Meloidogyne</taxon>
    </lineage>
</organism>
<name>A0A6V7TN49_MELEN</name>
<dbReference type="AlphaFoldDB" id="A0A6V7TN49"/>
<evidence type="ECO:0000313" key="1">
    <source>
        <dbReference type="EMBL" id="CAD2126757.1"/>
    </source>
</evidence>
<protein>
    <submittedName>
        <fullName evidence="1">Uncharacterized protein</fullName>
    </submittedName>
</protein>
<gene>
    <name evidence="1" type="ORF">MENT_LOCUS1668</name>
</gene>
<reference evidence="1 2" key="1">
    <citation type="submission" date="2020-08" db="EMBL/GenBank/DDBJ databases">
        <authorList>
            <person name="Koutsovoulos G."/>
            <person name="Danchin GJ E."/>
        </authorList>
    </citation>
    <scope>NUCLEOTIDE SEQUENCE [LARGE SCALE GENOMIC DNA]</scope>
</reference>
<dbReference type="EMBL" id="CAJEWN010000005">
    <property type="protein sequence ID" value="CAD2126757.1"/>
    <property type="molecule type" value="Genomic_DNA"/>
</dbReference>
<proteinExistence type="predicted"/>
<comment type="caution">
    <text evidence="1">The sequence shown here is derived from an EMBL/GenBank/DDBJ whole genome shotgun (WGS) entry which is preliminary data.</text>
</comment>
<evidence type="ECO:0000313" key="2">
    <source>
        <dbReference type="Proteomes" id="UP000580250"/>
    </source>
</evidence>